<keyword evidence="2" id="KW-0812">Transmembrane</keyword>
<reference evidence="4" key="2">
    <citation type="journal article" date="2015" name="Can. J. Microbiol.">
        <title>Characterization and Prevalence of A New Fatal Genotype CyHV-2 in Mainland China.</title>
        <authorList>
            <person name="Li L."/>
            <person name="Luo Y."/>
            <person name="Gao Z."/>
            <person name="Huang J."/>
            <person name="Zheng X."/>
            <person name="Nie H."/>
            <person name="Zhang J."/>
            <person name="Lin L."/>
            <person name="Yuan J."/>
        </authorList>
    </citation>
    <scope>NUCLEOTIDE SEQUENCE [LARGE SCALE GENOMIC DNA]</scope>
    <source>
        <strain evidence="4">SY-C1</strain>
    </source>
</reference>
<accession>K7PCE5</accession>
<dbReference type="GeneID" id="14011368"/>
<dbReference type="Proteomes" id="UP000142765">
    <property type="component" value="Segment"/>
</dbReference>
<evidence type="ECO:0000256" key="2">
    <source>
        <dbReference type="SAM" id="Phobius"/>
    </source>
</evidence>
<evidence type="ECO:0000313" key="6">
    <source>
        <dbReference type="EMBL" id="QIV66953.1"/>
    </source>
</evidence>
<sequence length="155" mass="16788">MGLKTWIVLGATGLYLAYKINIFIKSVERMVATEAFKLVSDTVSTLAIEKGAPSRTVVTSQRNADVRGFTTVVKTNATDATDGSLDDLRRKAVEQGLDVAEIETLIDAVLTYLQRTRASHTTTDDLTDSQDSLDSQDTIVPSPTASPIPEPDVEE</sequence>
<feature type="region of interest" description="Disordered" evidence="1">
    <location>
        <begin position="119"/>
        <end position="155"/>
    </location>
</feature>
<dbReference type="KEGG" id="vg:14011368"/>
<protein>
    <submittedName>
        <fullName evidence="3 5">ORF142</fullName>
    </submittedName>
</protein>
<dbReference type="EMBL" id="KT387800">
    <property type="protein sequence ID" value="AMB21706.1"/>
    <property type="molecule type" value="Genomic_DNA"/>
</dbReference>
<dbReference type="EMBL" id="MN593216">
    <property type="protein sequence ID" value="QIV66953.1"/>
    <property type="molecule type" value="Genomic_DNA"/>
</dbReference>
<reference evidence="8" key="5">
    <citation type="journal article" date="2022" name="Can. J. Microbiol.">
        <title>Characterization and Prevalence of A New Fatal Genotype CyHV-2 in Mainland China.</title>
        <authorList>
            <person name="Li L."/>
            <person name="Luo Y."/>
            <person name="Gao Z."/>
            <person name="Huang J."/>
            <person name="Zheng X."/>
            <person name="Nie H."/>
            <person name="Zhang J."/>
            <person name="Lin L."/>
            <person name="Yuan J."/>
        </authorList>
    </citation>
    <scope>NUCLEOTIDE SEQUENCE [LARGE SCALE GENOMIC DNA]</scope>
</reference>
<name>K7PCE5_CYHV2</name>
<reference evidence="3 7" key="1">
    <citation type="journal article" date="2013" name="J. Virol.">
        <title>Comparative genomics of carp herpesviruses.</title>
        <authorList>
            <person name="Davison A.J."/>
            <person name="Kurobe T."/>
            <person name="Gatherer D."/>
            <person name="Cunningham C."/>
            <person name="Korf I."/>
            <person name="Fukuda H."/>
            <person name="Hedrick R.P."/>
            <person name="Waltzek T.B."/>
        </authorList>
    </citation>
    <scope>NUCLEOTIDE SEQUENCE [LARGE SCALE GENOMIC DNA]</scope>
    <source>
        <strain evidence="3">ST-J1</strain>
    </source>
</reference>
<evidence type="ECO:0000313" key="5">
    <source>
        <dbReference type="EMBL" id="AMB21706.1"/>
    </source>
</evidence>
<evidence type="ECO:0000313" key="8">
    <source>
        <dbReference type="Proteomes" id="UP000126788"/>
    </source>
</evidence>
<evidence type="ECO:0000313" key="3">
    <source>
        <dbReference type="EMBL" id="AFJ20562.1"/>
    </source>
</evidence>
<evidence type="ECO:0000313" key="4">
    <source>
        <dbReference type="EMBL" id="AKC02079.1"/>
    </source>
</evidence>
<evidence type="ECO:0000256" key="1">
    <source>
        <dbReference type="SAM" id="MobiDB-lite"/>
    </source>
</evidence>
<dbReference type="RefSeq" id="YP_007003956.1">
    <property type="nucleotide sequence ID" value="NC_019495.1"/>
</dbReference>
<dbReference type="Proteomes" id="UP000126788">
    <property type="component" value="Genome"/>
</dbReference>
<proteinExistence type="predicted"/>
<reference evidence="6" key="4">
    <citation type="submission" date="2019-10" db="EMBL/GenBank/DDBJ databases">
        <title>The complete genome of Cyprinid herpesvirus 2, a new strain isolated from Allogynogenetic crucian carp.</title>
        <authorList>
            <person name="Jiang Y."/>
            <person name="Wang H."/>
            <person name="Lu L."/>
        </authorList>
    </citation>
    <scope>NUCLEOTIDE SEQUENCE</scope>
    <source>
        <strain evidence="6">YC-01</strain>
    </source>
</reference>
<dbReference type="EMBL" id="JQ815364">
    <property type="protein sequence ID" value="AFJ20562.1"/>
    <property type="molecule type" value="Genomic_DNA"/>
</dbReference>
<evidence type="ECO:0000313" key="9">
    <source>
        <dbReference type="Proteomes" id="UP000142765"/>
    </source>
</evidence>
<gene>
    <name evidence="3" type="ORF">CyHV2_ORF142</name>
</gene>
<feature type="compositionally biased region" description="Pro residues" evidence="1">
    <location>
        <begin position="144"/>
        <end position="155"/>
    </location>
</feature>
<feature type="transmembrane region" description="Helical" evidence="2">
    <location>
        <begin position="6"/>
        <end position="24"/>
    </location>
</feature>
<feature type="compositionally biased region" description="Low complexity" evidence="1">
    <location>
        <begin position="129"/>
        <end position="138"/>
    </location>
</feature>
<organism evidence="3 7">
    <name type="scientific">Cyprinid herpesvirus 2</name>
    <name type="common">CyHV-2</name>
    <dbReference type="NCBI Taxonomy" id="317878"/>
    <lineage>
        <taxon>Viruses</taxon>
        <taxon>Duplodnaviria</taxon>
        <taxon>Heunggongvirae</taxon>
        <taxon>Peploviricota</taxon>
        <taxon>Herviviricetes</taxon>
        <taxon>Herpesvirales</taxon>
        <taxon>Alloherpesviridae</taxon>
        <taxon>Cyvirus</taxon>
        <taxon>Cyvirus cyprinidallo2</taxon>
    </lineage>
</organism>
<evidence type="ECO:0000313" key="7">
    <source>
        <dbReference type="Proteomes" id="UP000101183"/>
    </source>
</evidence>
<dbReference type="EMBL" id="KM200722">
    <property type="protein sequence ID" value="AKC02079.1"/>
    <property type="molecule type" value="Genomic_DNA"/>
</dbReference>
<keyword evidence="7" id="KW-1185">Reference proteome</keyword>
<keyword evidence="2" id="KW-1133">Transmembrane helix</keyword>
<keyword evidence="2" id="KW-0472">Membrane</keyword>
<reference evidence="5 9" key="3">
    <citation type="submission" date="2015-08" db="EMBL/GenBank/DDBJ databases">
        <authorList>
            <person name="Babu N.S."/>
            <person name="Beckwith C.J."/>
            <person name="Beseler K.G."/>
            <person name="Brison A."/>
            <person name="Carone J.V."/>
            <person name="Caskin T.P."/>
            <person name="Diamond M."/>
            <person name="Durham M.E."/>
            <person name="Foxe J.M."/>
            <person name="Go M."/>
            <person name="Henderson B.A."/>
            <person name="Jones I.B."/>
            <person name="McGettigan J.A."/>
            <person name="Micheletti S.J."/>
            <person name="Nasrallah M.E."/>
            <person name="Ortiz D."/>
            <person name="Piller C.R."/>
            <person name="Privatt S.R."/>
            <person name="Schneider S.L."/>
            <person name="Sharp S."/>
            <person name="Smith T.C."/>
            <person name="Stanton J.D."/>
            <person name="Ullery H.E."/>
            <person name="Wilson R.J."/>
            <person name="Serrano M.G."/>
            <person name="Buck G."/>
            <person name="Lee V."/>
            <person name="Wang Y."/>
            <person name="Carvalho R."/>
            <person name="Voegtly L."/>
            <person name="Shi R."/>
            <person name="Duckworth R."/>
            <person name="Johnson A."/>
            <person name="Loviza R."/>
            <person name="Walstead R."/>
            <person name="Shah Z."/>
            <person name="Kiflezghi M."/>
            <person name="Wade K."/>
            <person name="Ball S.L."/>
            <person name="Bradley K.W."/>
            <person name="Asai D.J."/>
            <person name="Bowman C.A."/>
            <person name="Russell D.A."/>
            <person name="Pope W.H."/>
            <person name="Jacobs-Sera D."/>
            <person name="Hendrix R.W."/>
            <person name="Hatfull G.F."/>
        </authorList>
    </citation>
    <scope>NUCLEOTIDE SEQUENCE [LARGE SCALE GENOMIC DNA]</scope>
    <source>
        <strain evidence="5">SY</strain>
    </source>
</reference>
<dbReference type="Proteomes" id="UP000101183">
    <property type="component" value="Segment"/>
</dbReference>